<feature type="chain" id="PRO_5006894137" description="DUF6843 domain-containing protein" evidence="1">
    <location>
        <begin position="22"/>
        <end position="141"/>
    </location>
</feature>
<keyword evidence="4" id="KW-1185">Reference proteome</keyword>
<evidence type="ECO:0000313" key="4">
    <source>
        <dbReference type="Proteomes" id="UP000053681"/>
    </source>
</evidence>
<sequence length="141" mass="16271">MKKRFLLLSFTMMLLISCSRSNETARPSLYLIPDGYRGWVAVEYDKDNGQPTEMEGEYTVFHIDQNGRSRTKTLLTHEGWATNKYYYVSDGGDRKELKPGKMIHGATEGTENTNHTIEFFFVGSADEFDKAGDYRREYKSN</sequence>
<dbReference type="PROSITE" id="PS51257">
    <property type="entry name" value="PROKAR_LIPOPROTEIN"/>
    <property type="match status" value="1"/>
</dbReference>
<evidence type="ECO:0000256" key="1">
    <source>
        <dbReference type="SAM" id="SignalP"/>
    </source>
</evidence>
<name>A0A0V8JRR9_9BACI</name>
<keyword evidence="1" id="KW-0732">Signal</keyword>
<comment type="caution">
    <text evidence="3">The sequence shown here is derived from an EMBL/GenBank/DDBJ whole genome shotgun (WGS) entry which is preliminary data.</text>
</comment>
<reference evidence="3 4" key="1">
    <citation type="submission" date="2015-11" db="EMBL/GenBank/DDBJ databases">
        <title>Bacillus caseinolyticus sp nov.</title>
        <authorList>
            <person name="Dastager S.G."/>
            <person name="Mawlankar R."/>
        </authorList>
    </citation>
    <scope>NUCLEOTIDE SEQUENCE [LARGE SCALE GENOMIC DNA]</scope>
    <source>
        <strain evidence="3 4">SGD-V-76</strain>
    </source>
</reference>
<feature type="signal peptide" evidence="1">
    <location>
        <begin position="1"/>
        <end position="21"/>
    </location>
</feature>
<proteinExistence type="predicted"/>
<protein>
    <recommendedName>
        <fullName evidence="2">DUF6843 domain-containing protein</fullName>
    </recommendedName>
</protein>
<feature type="domain" description="DUF6843" evidence="2">
    <location>
        <begin position="27"/>
        <end position="116"/>
    </location>
</feature>
<dbReference type="InterPro" id="IPR049293">
    <property type="entry name" value="DUF6843"/>
</dbReference>
<evidence type="ECO:0000259" key="2">
    <source>
        <dbReference type="Pfam" id="PF20862"/>
    </source>
</evidence>
<dbReference type="AlphaFoldDB" id="A0A0V8JRR9"/>
<organism evidence="3 4">
    <name type="scientific">Priestia veravalensis</name>
    <dbReference type="NCBI Taxonomy" id="1414648"/>
    <lineage>
        <taxon>Bacteria</taxon>
        <taxon>Bacillati</taxon>
        <taxon>Bacillota</taxon>
        <taxon>Bacilli</taxon>
        <taxon>Bacillales</taxon>
        <taxon>Bacillaceae</taxon>
        <taxon>Priestia</taxon>
    </lineage>
</organism>
<dbReference type="EMBL" id="LNQP01000007">
    <property type="protein sequence ID" value="KSU89328.1"/>
    <property type="molecule type" value="Genomic_DNA"/>
</dbReference>
<gene>
    <name evidence="3" type="ORF">AS180_03300</name>
</gene>
<dbReference type="Proteomes" id="UP000053681">
    <property type="component" value="Unassembled WGS sequence"/>
</dbReference>
<evidence type="ECO:0000313" key="3">
    <source>
        <dbReference type="EMBL" id="KSU89328.1"/>
    </source>
</evidence>
<dbReference type="RefSeq" id="WP_061786392.1">
    <property type="nucleotide sequence ID" value="NZ_KQ758629.1"/>
</dbReference>
<dbReference type="Pfam" id="PF20862">
    <property type="entry name" value="DUF6843"/>
    <property type="match status" value="1"/>
</dbReference>
<dbReference type="GeneID" id="93682844"/>
<accession>A0A0V8JRR9</accession>